<dbReference type="HOGENOM" id="CLU_011395_1_1_1"/>
<dbReference type="GO" id="GO:0003677">
    <property type="term" value="F:DNA binding"/>
    <property type="evidence" value="ECO:0007669"/>
    <property type="project" value="UniProtKB-KW"/>
</dbReference>
<dbReference type="InterPro" id="IPR013087">
    <property type="entry name" value="Znf_C2H2_type"/>
</dbReference>
<dbReference type="InterPro" id="IPR017884">
    <property type="entry name" value="SANT_dom"/>
</dbReference>
<dbReference type="PANTHER" id="PTHR16089:SF40">
    <property type="entry name" value="SUPPRESSOR OF ACTIVATED EGL-4 PROTEIN 1"/>
    <property type="match status" value="1"/>
</dbReference>
<feature type="compositionally biased region" description="Low complexity" evidence="9">
    <location>
        <begin position="290"/>
        <end position="309"/>
    </location>
</feature>
<evidence type="ECO:0000256" key="2">
    <source>
        <dbReference type="ARBA" id="ARBA00022553"/>
    </source>
</evidence>
<dbReference type="OMA" id="ENRACTA"/>
<dbReference type="Gene3D" id="1.10.10.60">
    <property type="entry name" value="Homeodomain-like"/>
    <property type="match status" value="1"/>
</dbReference>
<evidence type="ECO:0000256" key="1">
    <source>
        <dbReference type="ARBA" id="ARBA00004123"/>
    </source>
</evidence>
<keyword evidence="8" id="KW-0479">Metal-binding</keyword>
<organism evidence="13">
    <name type="scientific">Petromyzon marinus</name>
    <name type="common">Sea lamprey</name>
    <dbReference type="NCBI Taxonomy" id="7757"/>
    <lineage>
        <taxon>Eukaryota</taxon>
        <taxon>Metazoa</taxon>
        <taxon>Chordata</taxon>
        <taxon>Craniata</taxon>
        <taxon>Vertebrata</taxon>
        <taxon>Cyclostomata</taxon>
        <taxon>Hyperoartia</taxon>
        <taxon>Petromyzontiformes</taxon>
        <taxon>Petromyzontidae</taxon>
        <taxon>Petromyzon</taxon>
    </lineage>
</organism>
<keyword evidence="8" id="KW-0863">Zinc-finger</keyword>
<keyword evidence="5" id="KW-0238">DNA-binding</keyword>
<keyword evidence="3" id="KW-0007">Acetylation</keyword>
<dbReference type="Ensembl" id="ENSPMAT00000000161.1">
    <property type="protein sequence ID" value="ENSPMAP00000000161.1"/>
    <property type="gene ID" value="ENSPMAG00000000143.1"/>
</dbReference>
<dbReference type="PROSITE" id="PS00028">
    <property type="entry name" value="ZINC_FINGER_C2H2_1"/>
    <property type="match status" value="1"/>
</dbReference>
<feature type="domain" description="C2H2-type" evidence="10">
    <location>
        <begin position="347"/>
        <end position="368"/>
    </location>
</feature>
<evidence type="ECO:0008006" key="14">
    <source>
        <dbReference type="Google" id="ProtNLM"/>
    </source>
</evidence>
<evidence type="ECO:0000256" key="9">
    <source>
        <dbReference type="SAM" id="MobiDB-lite"/>
    </source>
</evidence>
<dbReference type="PROSITE" id="PS51293">
    <property type="entry name" value="SANT"/>
    <property type="match status" value="1"/>
</dbReference>
<feature type="compositionally biased region" description="Polar residues" evidence="9">
    <location>
        <begin position="205"/>
        <end position="220"/>
    </location>
</feature>
<evidence type="ECO:0000256" key="3">
    <source>
        <dbReference type="ARBA" id="ARBA00022990"/>
    </source>
</evidence>
<comment type="subcellular location">
    <subcellularLocation>
        <location evidence="1">Nucleus</location>
    </subcellularLocation>
</comment>
<evidence type="ECO:0000259" key="12">
    <source>
        <dbReference type="PROSITE" id="PS51293"/>
    </source>
</evidence>
<dbReference type="InterPro" id="IPR001005">
    <property type="entry name" value="SANT/Myb"/>
</dbReference>
<feature type="region of interest" description="Disordered" evidence="9">
    <location>
        <begin position="286"/>
        <end position="337"/>
    </location>
</feature>
<evidence type="ECO:0000256" key="4">
    <source>
        <dbReference type="ARBA" id="ARBA00023015"/>
    </source>
</evidence>
<evidence type="ECO:0000259" key="10">
    <source>
        <dbReference type="PROSITE" id="PS50157"/>
    </source>
</evidence>
<dbReference type="GO" id="GO:0000118">
    <property type="term" value="C:histone deacetylase complex"/>
    <property type="evidence" value="ECO:0007669"/>
    <property type="project" value="TreeGrafter"/>
</dbReference>
<sequence length="368" mass="39467">TCRVMAVRAGSLESSGPFSYYGDDSSISIEPRINIGTRFQAEVPGLCDRGAPGGTHGADLLWQPWPSLEDDPATQRQVEQLLALASSSAVPGGGTNRELALHVLHQARGDVLAALKTLLSGEVTPWQGPHLRGYHYAGSDSWSKQEKKQFVRAMMAHDKDFLLVQKVVKTKTMAQCVEYYYSWKKLLRLDRKHSARHNEGGHQGNAVTATRPLPQSTHTVNRSDTRTHKRTHAEHIKIHVPTTTETPPSRRLAPSFPCDVVGCRASFASKQALNGHARVHLGLVQPPPRAMARPRGRPLGSGAAKTGAVAGVGSGGGVGGSGSSGIRGGSPTASSTHSGDAELLAVFPCRECGKVFYKVKSRNAHMKS</sequence>
<feature type="compositionally biased region" description="Gly residues" evidence="9">
    <location>
        <begin position="310"/>
        <end position="328"/>
    </location>
</feature>
<evidence type="ECO:0000256" key="7">
    <source>
        <dbReference type="ARBA" id="ARBA00023242"/>
    </source>
</evidence>
<keyword evidence="8" id="KW-0862">Zinc</keyword>
<keyword evidence="6" id="KW-0804">Transcription</keyword>
<dbReference type="PANTHER" id="PTHR16089">
    <property type="entry name" value="REST COREPRESSOR COREST PROTEIN-RELATED"/>
    <property type="match status" value="1"/>
</dbReference>
<dbReference type="GO" id="GO:0006357">
    <property type="term" value="P:regulation of transcription by RNA polymerase II"/>
    <property type="evidence" value="ECO:0007669"/>
    <property type="project" value="TreeGrafter"/>
</dbReference>
<dbReference type="GO" id="GO:0008270">
    <property type="term" value="F:zinc ion binding"/>
    <property type="evidence" value="ECO:0007669"/>
    <property type="project" value="UniProtKB-KW"/>
</dbReference>
<proteinExistence type="predicted"/>
<dbReference type="PROSITE" id="PS50157">
    <property type="entry name" value="ZINC_FINGER_C2H2_2"/>
    <property type="match status" value="2"/>
</dbReference>
<name>S4R4N2_PETMA</name>
<dbReference type="AlphaFoldDB" id="S4R4N2"/>
<dbReference type="SMART" id="SM00717">
    <property type="entry name" value="SANT"/>
    <property type="match status" value="1"/>
</dbReference>
<dbReference type="SMART" id="SM01189">
    <property type="entry name" value="ELM2"/>
    <property type="match status" value="1"/>
</dbReference>
<keyword evidence="4" id="KW-0805">Transcription regulation</keyword>
<reference evidence="13" key="2">
    <citation type="submission" date="2025-09" db="UniProtKB">
        <authorList>
            <consortium name="Ensembl"/>
        </authorList>
    </citation>
    <scope>IDENTIFICATION</scope>
</reference>
<dbReference type="STRING" id="7757.ENSPMAP00000000161"/>
<evidence type="ECO:0000256" key="8">
    <source>
        <dbReference type="PROSITE-ProRule" id="PRU00042"/>
    </source>
</evidence>
<dbReference type="Pfam" id="PF01448">
    <property type="entry name" value="ELM2"/>
    <property type="match status" value="1"/>
</dbReference>
<evidence type="ECO:0000313" key="13">
    <source>
        <dbReference type="Ensembl" id="ENSPMAP00000000161.1"/>
    </source>
</evidence>
<keyword evidence="2" id="KW-0597">Phosphoprotein</keyword>
<evidence type="ECO:0000256" key="6">
    <source>
        <dbReference type="ARBA" id="ARBA00023163"/>
    </source>
</evidence>
<feature type="domain" description="ELM2" evidence="11">
    <location>
        <begin position="31"/>
        <end position="122"/>
    </location>
</feature>
<dbReference type="InterPro" id="IPR000949">
    <property type="entry name" value="ELM2_dom"/>
</dbReference>
<feature type="domain" description="SANT" evidence="12">
    <location>
        <begin position="137"/>
        <end position="188"/>
    </location>
</feature>
<dbReference type="PROSITE" id="PS51156">
    <property type="entry name" value="ELM2"/>
    <property type="match status" value="1"/>
</dbReference>
<dbReference type="InterPro" id="IPR009057">
    <property type="entry name" value="Homeodomain-like_sf"/>
</dbReference>
<reference evidence="13" key="1">
    <citation type="submission" date="2025-08" db="UniProtKB">
        <authorList>
            <consortium name="Ensembl"/>
        </authorList>
    </citation>
    <scope>IDENTIFICATION</scope>
</reference>
<evidence type="ECO:0000259" key="11">
    <source>
        <dbReference type="PROSITE" id="PS51156"/>
    </source>
</evidence>
<dbReference type="GeneTree" id="ENSGT00940000160303"/>
<keyword evidence="7" id="KW-0539">Nucleus</keyword>
<accession>S4R4N2</accession>
<dbReference type="InterPro" id="IPR051066">
    <property type="entry name" value="Trans_reg/Corepressor"/>
</dbReference>
<dbReference type="Pfam" id="PF00249">
    <property type="entry name" value="Myb_DNA-binding"/>
    <property type="match status" value="1"/>
</dbReference>
<protein>
    <recommendedName>
        <fullName evidence="14">Transcriptional regulating factor 1</fullName>
    </recommendedName>
</protein>
<dbReference type="SUPFAM" id="SSF46689">
    <property type="entry name" value="Homeodomain-like"/>
    <property type="match status" value="1"/>
</dbReference>
<dbReference type="GO" id="GO:0005667">
    <property type="term" value="C:transcription regulator complex"/>
    <property type="evidence" value="ECO:0007669"/>
    <property type="project" value="TreeGrafter"/>
</dbReference>
<dbReference type="FunFam" id="1.10.10.60:FF:000086">
    <property type="entry name" value="transcriptional-regulating factor 1 isoform X1"/>
    <property type="match status" value="1"/>
</dbReference>
<dbReference type="SMART" id="SM00355">
    <property type="entry name" value="ZnF_C2H2"/>
    <property type="match status" value="2"/>
</dbReference>
<dbReference type="GO" id="GO:0003714">
    <property type="term" value="F:transcription corepressor activity"/>
    <property type="evidence" value="ECO:0007669"/>
    <property type="project" value="TreeGrafter"/>
</dbReference>
<evidence type="ECO:0000256" key="5">
    <source>
        <dbReference type="ARBA" id="ARBA00023125"/>
    </source>
</evidence>
<feature type="region of interest" description="Disordered" evidence="9">
    <location>
        <begin position="196"/>
        <end position="231"/>
    </location>
</feature>
<feature type="domain" description="C2H2-type" evidence="10">
    <location>
        <begin position="256"/>
        <end position="285"/>
    </location>
</feature>